<dbReference type="InterPro" id="IPR013320">
    <property type="entry name" value="ConA-like_dom_sf"/>
</dbReference>
<dbReference type="PROSITE" id="PS50188">
    <property type="entry name" value="B302_SPRY"/>
    <property type="match status" value="1"/>
</dbReference>
<dbReference type="AlphaFoldDB" id="X6LVK5"/>
<feature type="region of interest" description="Disordered" evidence="6">
    <location>
        <begin position="167"/>
        <end position="192"/>
    </location>
</feature>
<feature type="domain" description="B30.2/SPRY" evidence="7">
    <location>
        <begin position="299"/>
        <end position="512"/>
    </location>
</feature>
<feature type="non-terminal residue" evidence="9">
    <location>
        <position position="1258"/>
    </location>
</feature>
<feature type="region of interest" description="Disordered" evidence="6">
    <location>
        <begin position="89"/>
        <end position="112"/>
    </location>
</feature>
<dbReference type="GO" id="GO:0008270">
    <property type="term" value="F:zinc ion binding"/>
    <property type="evidence" value="ECO:0007669"/>
    <property type="project" value="UniProtKB-KW"/>
</dbReference>
<feature type="region of interest" description="Disordered" evidence="6">
    <location>
        <begin position="693"/>
        <end position="712"/>
    </location>
</feature>
<dbReference type="OrthoDB" id="25503at2759"/>
<evidence type="ECO:0000256" key="2">
    <source>
        <dbReference type="ARBA" id="ARBA00022771"/>
    </source>
</evidence>
<dbReference type="Pfam" id="PF00641">
    <property type="entry name" value="Zn_ribbon_RanBP"/>
    <property type="match status" value="1"/>
</dbReference>
<evidence type="ECO:0000259" key="8">
    <source>
        <dbReference type="PROSITE" id="PS50199"/>
    </source>
</evidence>
<dbReference type="EMBL" id="ASPP01027877">
    <property type="protein sequence ID" value="ETO05664.1"/>
    <property type="molecule type" value="Genomic_DNA"/>
</dbReference>
<dbReference type="PROSITE" id="PS50199">
    <property type="entry name" value="ZF_RANBP2_2"/>
    <property type="match status" value="1"/>
</dbReference>
<accession>X6LVK5</accession>
<organism evidence="9 10">
    <name type="scientific">Reticulomyxa filosa</name>
    <dbReference type="NCBI Taxonomy" id="46433"/>
    <lineage>
        <taxon>Eukaryota</taxon>
        <taxon>Sar</taxon>
        <taxon>Rhizaria</taxon>
        <taxon>Retaria</taxon>
        <taxon>Foraminifera</taxon>
        <taxon>Monothalamids</taxon>
        <taxon>Reticulomyxidae</taxon>
        <taxon>Reticulomyxa</taxon>
    </lineage>
</organism>
<name>X6LVK5_RETFI</name>
<evidence type="ECO:0000313" key="10">
    <source>
        <dbReference type="Proteomes" id="UP000023152"/>
    </source>
</evidence>
<evidence type="ECO:0000256" key="5">
    <source>
        <dbReference type="SAM" id="Coils"/>
    </source>
</evidence>
<feature type="compositionally biased region" description="Polar residues" evidence="6">
    <location>
        <begin position="172"/>
        <end position="186"/>
    </location>
</feature>
<dbReference type="CDD" id="cd12885">
    <property type="entry name" value="SPRY_RanBP_like"/>
    <property type="match status" value="1"/>
</dbReference>
<dbReference type="InterPro" id="IPR003877">
    <property type="entry name" value="SPRY_dom"/>
</dbReference>
<dbReference type="InterPro" id="IPR001870">
    <property type="entry name" value="B30.2/SPRY"/>
</dbReference>
<dbReference type="InterPro" id="IPR044736">
    <property type="entry name" value="Gid1/RanBPM/SPLA_SPRY"/>
</dbReference>
<keyword evidence="5" id="KW-0175">Coiled coil</keyword>
<evidence type="ECO:0000256" key="3">
    <source>
        <dbReference type="ARBA" id="ARBA00022833"/>
    </source>
</evidence>
<evidence type="ECO:0000256" key="1">
    <source>
        <dbReference type="ARBA" id="ARBA00022723"/>
    </source>
</evidence>
<dbReference type="SUPFAM" id="SSF90209">
    <property type="entry name" value="Ran binding protein zinc finger-like"/>
    <property type="match status" value="1"/>
</dbReference>
<gene>
    <name evidence="9" type="ORF">RFI_31728</name>
</gene>
<keyword evidence="10" id="KW-1185">Reference proteome</keyword>
<dbReference type="InterPro" id="IPR036443">
    <property type="entry name" value="Znf_RanBP2_sf"/>
</dbReference>
<feature type="domain" description="RanBP2-type" evidence="8">
    <location>
        <begin position="119"/>
        <end position="149"/>
    </location>
</feature>
<evidence type="ECO:0000256" key="6">
    <source>
        <dbReference type="SAM" id="MobiDB-lite"/>
    </source>
</evidence>
<dbReference type="InterPro" id="IPR001876">
    <property type="entry name" value="Znf_RanBP2"/>
</dbReference>
<dbReference type="SMART" id="SM00449">
    <property type="entry name" value="SPRY"/>
    <property type="match status" value="1"/>
</dbReference>
<dbReference type="PROSITE" id="PS01358">
    <property type="entry name" value="ZF_RANBP2_1"/>
    <property type="match status" value="1"/>
</dbReference>
<feature type="region of interest" description="Disordered" evidence="6">
    <location>
        <begin position="598"/>
        <end position="624"/>
    </location>
</feature>
<protein>
    <submittedName>
        <fullName evidence="9">Ran-binding protein</fullName>
    </submittedName>
</protein>
<keyword evidence="2 4" id="KW-0863">Zinc-finger</keyword>
<dbReference type="SMART" id="SM00547">
    <property type="entry name" value="ZnF_RBZ"/>
    <property type="match status" value="1"/>
</dbReference>
<comment type="caution">
    <text evidence="9">The sequence shown here is derived from an EMBL/GenBank/DDBJ whole genome shotgun (WGS) entry which is preliminary data.</text>
</comment>
<keyword evidence="3" id="KW-0862">Zinc</keyword>
<evidence type="ECO:0000313" key="9">
    <source>
        <dbReference type="EMBL" id="ETO05664.1"/>
    </source>
</evidence>
<dbReference type="Gene3D" id="2.60.120.920">
    <property type="match status" value="1"/>
</dbReference>
<dbReference type="Gene3D" id="4.10.1060.10">
    <property type="entry name" value="Zinc finger, RanBP2-type"/>
    <property type="match status" value="1"/>
</dbReference>
<feature type="region of interest" description="Disordered" evidence="6">
    <location>
        <begin position="378"/>
        <end position="397"/>
    </location>
</feature>
<dbReference type="Proteomes" id="UP000023152">
    <property type="component" value="Unassembled WGS sequence"/>
</dbReference>
<sequence length="1258" mass="143092">MLFRLFYVDFVLGSNNKKFLKKRCSVLFDNVKKPVTIETKKILPKSEITPIGCVPITAELLSYFTVFTQPLHFDTRDLRKKEKETLEEKVALEKPKEDNKPVEEAAAATKAPLEKPVEPPALTWECPTCTLVNLAELTNCDACSTPNPNAQEMLALNNQILQGSGFGASFSDEPTTVKNGNSPSEQSKNEKVTEIPDMVSEPSLEQLLFHQLRSFGLKALCCLLQQPEAIKLMLEERQGGNLSKGKLLPDLLSIATRPMDLDQYRSVEFLEDQEDRLSEMLHDKPLKMSERIPKSATQLTQRQLLKYSPFRMLQVHLPSRLDTESARGIIFSRSHEFRIMFKKEQHHIIGYCRTNNMIPLSIPGYYFEVKILKLGDTSSKDNNNNNNNNDASATDPKHAEKNWKVAIGLWRAGMNFQGDCGDESSYAFGATGYVYSTISRKRVAAKLSEGFVEGDVIGLCWDQHHKAIFFTRNGTIVGSRSSFDGVNGQFYPMVWLQGNGAQVAVNLGQEEMSFNIESSLDQYQIEQLKNEKQVYYSEAEIQRRTMAEELVRMMGDIFPLEFAVVTLEQCNDDLAMAADYLVNNASRELDRIAQNMSVSTAPADPLQPEDIKDDNKDIEDDNNGHMGLMNFIADNLEDDNSGRAGARDAAAGGDNLLDDEVDARLPVGLTMEEISANADVRYAEEVDNAPRRGGAAGAGAGAGGAANNEEEDANRRQIGIGNRLLQQLPPIQIQKIRAGQYLSVWNDAHRICHEFWPKYWKRLQGKTGIVHSVDVNKNPVEELNIRTDEVIEQIQEGGLQPTDIKKDVPVFGVGSYYVEIEHALSIRKVRRSLLWLLQHWPEGMAFDLDMFGGVDTVIRLLDLAAAEALSAGTSKSKLLVKRKNSLIKDFGKVFALLQEEQKKQQKEPDVLAMRFSPDIFHKKWRKADIKPTRKDLILIDQPCKTLTQGLVEECILHFVQAVNDPNEMLMFESPHKPYPGDVDERRVVYVPGASRLMVTFDSQCKLANDFKTGLTFYADQDFEDQYVRCRGSGRDRFPTFIVPSNRFWFKFTSSYDNKHWGYRFYVKPIEKHIDDHQALDAFNFELGCWLFELLMEHQHILEQSKYVVPFGESLLHFVVHLESNAKTRGIEQLIKFLLCVHKLPPDRRPVLNLKKLEELREKMDDVVDKIIRRDQPEFLNSLVELMAIAELKGKEKEKEREREKINEKHAKASASTNANTVTYDQNELYVWKIYIISAVWGVFSEQRIRDITHKMQEH</sequence>
<keyword evidence="1" id="KW-0479">Metal-binding</keyword>
<dbReference type="SUPFAM" id="SSF49899">
    <property type="entry name" value="Concanavalin A-like lectins/glucanases"/>
    <property type="match status" value="1"/>
</dbReference>
<evidence type="ECO:0000259" key="7">
    <source>
        <dbReference type="PROSITE" id="PS50188"/>
    </source>
</evidence>
<feature type="compositionally biased region" description="Gly residues" evidence="6">
    <location>
        <begin position="694"/>
        <end position="704"/>
    </location>
</feature>
<feature type="compositionally biased region" description="Basic and acidic residues" evidence="6">
    <location>
        <begin position="89"/>
        <end position="103"/>
    </location>
</feature>
<reference evidence="9 10" key="1">
    <citation type="journal article" date="2013" name="Curr. Biol.">
        <title>The Genome of the Foraminiferan Reticulomyxa filosa.</title>
        <authorList>
            <person name="Glockner G."/>
            <person name="Hulsmann N."/>
            <person name="Schleicher M."/>
            <person name="Noegel A.A."/>
            <person name="Eichinger L."/>
            <person name="Gallinger C."/>
            <person name="Pawlowski J."/>
            <person name="Sierra R."/>
            <person name="Euteneuer U."/>
            <person name="Pillet L."/>
            <person name="Moustafa A."/>
            <person name="Platzer M."/>
            <person name="Groth M."/>
            <person name="Szafranski K."/>
            <person name="Schliwa M."/>
        </authorList>
    </citation>
    <scope>NUCLEOTIDE SEQUENCE [LARGE SCALE GENOMIC DNA]</scope>
</reference>
<dbReference type="InterPro" id="IPR043136">
    <property type="entry name" value="B30.2/SPRY_sf"/>
</dbReference>
<evidence type="ECO:0000256" key="4">
    <source>
        <dbReference type="PROSITE-ProRule" id="PRU00322"/>
    </source>
</evidence>
<feature type="coiled-coil region" evidence="5">
    <location>
        <begin position="1153"/>
        <end position="1215"/>
    </location>
</feature>
<dbReference type="Pfam" id="PF00622">
    <property type="entry name" value="SPRY"/>
    <property type="match status" value="1"/>
</dbReference>
<proteinExistence type="predicted"/>